<proteinExistence type="predicted"/>
<keyword evidence="2" id="KW-1185">Reference proteome</keyword>
<name>A0A2B4S7L2_STYPI</name>
<evidence type="ECO:0000313" key="2">
    <source>
        <dbReference type="Proteomes" id="UP000225706"/>
    </source>
</evidence>
<reference evidence="2" key="1">
    <citation type="journal article" date="2017" name="bioRxiv">
        <title>Comparative analysis of the genomes of Stylophora pistillata and Acropora digitifera provides evidence for extensive differences between species of corals.</title>
        <authorList>
            <person name="Voolstra C.R."/>
            <person name="Li Y."/>
            <person name="Liew Y.J."/>
            <person name="Baumgarten S."/>
            <person name="Zoccola D."/>
            <person name="Flot J.-F."/>
            <person name="Tambutte S."/>
            <person name="Allemand D."/>
            <person name="Aranda M."/>
        </authorList>
    </citation>
    <scope>NUCLEOTIDE SEQUENCE [LARGE SCALE GENOMIC DNA]</scope>
</reference>
<dbReference type="EMBL" id="LSMT01000160">
    <property type="protein sequence ID" value="PFX25079.1"/>
    <property type="molecule type" value="Genomic_DNA"/>
</dbReference>
<evidence type="ECO:0000313" key="1">
    <source>
        <dbReference type="EMBL" id="PFX25079.1"/>
    </source>
</evidence>
<organism evidence="1 2">
    <name type="scientific">Stylophora pistillata</name>
    <name type="common">Smooth cauliflower coral</name>
    <dbReference type="NCBI Taxonomy" id="50429"/>
    <lineage>
        <taxon>Eukaryota</taxon>
        <taxon>Metazoa</taxon>
        <taxon>Cnidaria</taxon>
        <taxon>Anthozoa</taxon>
        <taxon>Hexacorallia</taxon>
        <taxon>Scleractinia</taxon>
        <taxon>Astrocoeniina</taxon>
        <taxon>Pocilloporidae</taxon>
        <taxon>Stylophora</taxon>
    </lineage>
</organism>
<comment type="caution">
    <text evidence="1">The sequence shown here is derived from an EMBL/GenBank/DDBJ whole genome shotgun (WGS) entry which is preliminary data.</text>
</comment>
<sequence>MEAFRGFVACSYDTYAKQKSAGLKVIPPSEKRRAQLPEPEQFSERTTLPACKKVAVSPLVISQVGKEAEWKVQPKKDTRNLELLDPDRISRKQFVHVSRLDNKRCPKSVQSCEQCRVAFQQADIILVKTVGVRERTDKSGKLVKYTGNVYLHFLTKCLKEFFLNSKFSAVTVQSKTLKFLPDGSRENLEAKWLKVEYDEEQ</sequence>
<accession>A0A2B4S7L2</accession>
<protein>
    <submittedName>
        <fullName evidence="1">Uncharacterized protein</fullName>
    </submittedName>
</protein>
<dbReference type="AlphaFoldDB" id="A0A2B4S7L2"/>
<dbReference type="Proteomes" id="UP000225706">
    <property type="component" value="Unassembled WGS sequence"/>
</dbReference>
<gene>
    <name evidence="1" type="ORF">AWC38_SpisGene10294</name>
</gene>